<name>A0A6A7B4A1_9PLEO</name>
<organism evidence="1 2">
    <name type="scientific">Plenodomus tracheiphilus IPT5</name>
    <dbReference type="NCBI Taxonomy" id="1408161"/>
    <lineage>
        <taxon>Eukaryota</taxon>
        <taxon>Fungi</taxon>
        <taxon>Dikarya</taxon>
        <taxon>Ascomycota</taxon>
        <taxon>Pezizomycotina</taxon>
        <taxon>Dothideomycetes</taxon>
        <taxon>Pleosporomycetidae</taxon>
        <taxon>Pleosporales</taxon>
        <taxon>Pleosporineae</taxon>
        <taxon>Leptosphaeriaceae</taxon>
        <taxon>Plenodomus</taxon>
    </lineage>
</organism>
<dbReference type="Proteomes" id="UP000799423">
    <property type="component" value="Unassembled WGS sequence"/>
</dbReference>
<evidence type="ECO:0000313" key="2">
    <source>
        <dbReference type="Proteomes" id="UP000799423"/>
    </source>
</evidence>
<keyword evidence="2" id="KW-1185">Reference proteome</keyword>
<evidence type="ECO:0000313" key="1">
    <source>
        <dbReference type="EMBL" id="KAF2849265.1"/>
    </source>
</evidence>
<proteinExistence type="predicted"/>
<dbReference type="OrthoDB" id="5273928at2759"/>
<gene>
    <name evidence="1" type="ORF">T440DRAFT_469371</name>
</gene>
<sequence length="382" mass="43537">MPFYEESSGQVYTETVSAEVRSMIPAWPRHTSGRRIDPSKHRERCNGTSSLQDMALRSCLWHFDSMEPEALQWLGWHYARWIYKQLKETDTLSFNAWSIFQRAFPEHIDQYHAFRYSESGKIPASPMSLPSMIICFSNLNVSMLSFLSLHDFHVTSHHLFGLLKISTMAALIIDPGQRGSCADIRSKNISDWIRAARETGAFRKLKVLVLLGMPMTSTSTIRDCTSSLPALTLLGTSKPRLGMLRTQMSDRQLLSTHGTLWTDKFDIDWNQPHPETVWEDPQLTKSAQIQMLYDMSTKATNQPTSTADAQPRVSLTYSALGNNIFVDEVYWLFRQRKSDCTPAQKRSLNALLAQQTKPAADKKRKIRASKKADIASFLDSFM</sequence>
<dbReference type="AlphaFoldDB" id="A0A6A7B4A1"/>
<dbReference type="EMBL" id="MU006312">
    <property type="protein sequence ID" value="KAF2849265.1"/>
    <property type="molecule type" value="Genomic_DNA"/>
</dbReference>
<protein>
    <submittedName>
        <fullName evidence="1">Uncharacterized protein</fullName>
    </submittedName>
</protein>
<reference evidence="1" key="1">
    <citation type="submission" date="2020-01" db="EMBL/GenBank/DDBJ databases">
        <authorList>
            <consortium name="DOE Joint Genome Institute"/>
            <person name="Haridas S."/>
            <person name="Albert R."/>
            <person name="Binder M."/>
            <person name="Bloem J."/>
            <person name="Labutti K."/>
            <person name="Salamov A."/>
            <person name="Andreopoulos B."/>
            <person name="Baker S.E."/>
            <person name="Barry K."/>
            <person name="Bills G."/>
            <person name="Bluhm B.H."/>
            <person name="Cannon C."/>
            <person name="Castanera R."/>
            <person name="Culley D.E."/>
            <person name="Daum C."/>
            <person name="Ezra D."/>
            <person name="Gonzalez J.B."/>
            <person name="Henrissat B."/>
            <person name="Kuo A."/>
            <person name="Liang C."/>
            <person name="Lipzen A."/>
            <person name="Lutzoni F."/>
            <person name="Magnuson J."/>
            <person name="Mondo S."/>
            <person name="Nolan M."/>
            <person name="Ohm R."/>
            <person name="Pangilinan J."/>
            <person name="Park H.-J."/>
            <person name="Ramirez L."/>
            <person name="Alfaro M."/>
            <person name="Sun H."/>
            <person name="Tritt A."/>
            <person name="Yoshinaga Y."/>
            <person name="Zwiers L.-H."/>
            <person name="Turgeon B.G."/>
            <person name="Goodwin S.B."/>
            <person name="Spatafora J.W."/>
            <person name="Crous P.W."/>
            <person name="Grigoriev I.V."/>
        </authorList>
    </citation>
    <scope>NUCLEOTIDE SEQUENCE</scope>
    <source>
        <strain evidence="1">IPT5</strain>
    </source>
</reference>
<accession>A0A6A7B4A1</accession>